<dbReference type="InterPro" id="IPR018929">
    <property type="entry name" value="DUF2510"/>
</dbReference>
<dbReference type="InterPro" id="IPR038595">
    <property type="entry name" value="LOR_sf"/>
</dbReference>
<dbReference type="PATRIC" id="fig|1352936.5.peg.1468"/>
<evidence type="ECO:0000313" key="4">
    <source>
        <dbReference type="Proteomes" id="UP000017984"/>
    </source>
</evidence>
<feature type="region of interest" description="Disordered" evidence="1">
    <location>
        <begin position="1"/>
        <end position="74"/>
    </location>
</feature>
<dbReference type="GO" id="GO:0005886">
    <property type="term" value="C:plasma membrane"/>
    <property type="evidence" value="ECO:0007669"/>
    <property type="project" value="TreeGrafter"/>
</dbReference>
<evidence type="ECO:0000256" key="1">
    <source>
        <dbReference type="SAM" id="MobiDB-lite"/>
    </source>
</evidence>
<proteinExistence type="predicted"/>
<dbReference type="InterPro" id="IPR025659">
    <property type="entry name" value="Tubby-like_C"/>
</dbReference>
<dbReference type="Proteomes" id="UP000017984">
    <property type="component" value="Chromosome"/>
</dbReference>
<dbReference type="InterPro" id="IPR005552">
    <property type="entry name" value="Scramblase"/>
</dbReference>
<gene>
    <name evidence="3" type="ORF">M878_06870</name>
</gene>
<name>V6KUW3_STRRC</name>
<reference evidence="3 4" key="1">
    <citation type="journal article" date="2014" name="Genome Announc.">
        <title>Draft Genome Sequence of Streptomyces roseochromogenes subsp. oscitans DS 12.976, Producer of the Aminocoumarin Antibiotic Clorobiocin.</title>
        <authorList>
            <person name="Ruckert C."/>
            <person name="Kalinowski J."/>
            <person name="Heide L."/>
            <person name="Apel A.K."/>
        </authorList>
    </citation>
    <scope>NUCLEOTIDE SEQUENCE [LARGE SCALE GENOMIC DNA]</scope>
    <source>
        <strain evidence="3 4">DS 12.976</strain>
    </source>
</reference>
<evidence type="ECO:0000259" key="2">
    <source>
        <dbReference type="Pfam" id="PF10708"/>
    </source>
</evidence>
<evidence type="ECO:0000313" key="3">
    <source>
        <dbReference type="EMBL" id="EST35186.1"/>
    </source>
</evidence>
<protein>
    <submittedName>
        <fullName evidence="3">Scramblase</fullName>
    </submittedName>
</protein>
<feature type="domain" description="DUF2510" evidence="2">
    <location>
        <begin position="9"/>
        <end position="41"/>
    </location>
</feature>
<dbReference type="STRING" id="1352936.M878_06870"/>
<dbReference type="PANTHER" id="PTHR23248">
    <property type="entry name" value="PHOSPHOLIPID SCRAMBLASE-RELATED"/>
    <property type="match status" value="1"/>
</dbReference>
<dbReference type="Gene3D" id="2.40.160.200">
    <property type="entry name" value="LURP1-related"/>
    <property type="match status" value="1"/>
</dbReference>
<dbReference type="PANTHER" id="PTHR23248:SF9">
    <property type="entry name" value="PHOSPHOLIPID SCRAMBLASE"/>
    <property type="match status" value="1"/>
</dbReference>
<dbReference type="SUPFAM" id="SSF54518">
    <property type="entry name" value="Tubby C-terminal domain-like"/>
    <property type="match status" value="1"/>
</dbReference>
<comment type="caution">
    <text evidence="3">The sequence shown here is derived from an EMBL/GenBank/DDBJ whole genome shotgun (WGS) entry which is preliminary data.</text>
</comment>
<dbReference type="Pfam" id="PF03803">
    <property type="entry name" value="Scramblase"/>
    <property type="match status" value="1"/>
</dbReference>
<feature type="compositionally biased region" description="Low complexity" evidence="1">
    <location>
        <begin position="36"/>
        <end position="58"/>
    </location>
</feature>
<dbReference type="RefSeq" id="WP_023545365.1">
    <property type="nucleotide sequence ID" value="NZ_CM002285.1"/>
</dbReference>
<dbReference type="OrthoDB" id="3468573at2"/>
<accession>V6KUW3</accession>
<dbReference type="HOGENOM" id="CLU_943076_0_0_11"/>
<dbReference type="Pfam" id="PF10708">
    <property type="entry name" value="DUF2510"/>
    <property type="match status" value="1"/>
</dbReference>
<dbReference type="AlphaFoldDB" id="V6KUW3"/>
<dbReference type="GO" id="GO:0017128">
    <property type="term" value="F:phospholipid scramblase activity"/>
    <property type="evidence" value="ECO:0007669"/>
    <property type="project" value="InterPro"/>
</dbReference>
<organism evidence="3 4">
    <name type="scientific">Streptomyces roseochromogenus subsp. oscitans DS 12.976</name>
    <dbReference type="NCBI Taxonomy" id="1352936"/>
    <lineage>
        <taxon>Bacteria</taxon>
        <taxon>Bacillati</taxon>
        <taxon>Actinomycetota</taxon>
        <taxon>Actinomycetes</taxon>
        <taxon>Kitasatosporales</taxon>
        <taxon>Streptomycetaceae</taxon>
        <taxon>Streptomyces</taxon>
    </lineage>
</organism>
<dbReference type="EMBL" id="AWQX01000059">
    <property type="protein sequence ID" value="EST35186.1"/>
    <property type="molecule type" value="Genomic_DNA"/>
</dbReference>
<keyword evidence="4" id="KW-1185">Reference proteome</keyword>
<sequence length="288" mass="31665">MTTQSNTPAGWYPDPHGAPQTLRYWDGAQWTQHTNPEQAPAGQVPQQPVLPQQPVAPQHYGAPQAPAADPKVQRQVQQQAGVAAGGPGGGTLFTEPVLVVNQKAKLIELTNEYKVMDQHGRDIGSVTEVGQGALKKIFRFVSSLDQFMTHKLEIRDAYGQPQLLLTRPAKFFKSRVVVTRPDGSTVGEIVQQNMIGKINFAMNANGQQVGAIKAENWRAWNFAIVDHADNEVARITKTWEGLAKTLFTTADNYVLQIHYQLPEPLLSLVVATALTVDTALKQDSRGWN</sequence>